<keyword evidence="9" id="KW-1185">Reference proteome</keyword>
<evidence type="ECO:0000256" key="2">
    <source>
        <dbReference type="ARBA" id="ARBA00011738"/>
    </source>
</evidence>
<dbReference type="PANTHER" id="PTHR11540:SF16">
    <property type="entry name" value="MALATE DEHYDROGENASE, MITOCHONDRIAL"/>
    <property type="match status" value="1"/>
</dbReference>
<gene>
    <name evidence="8" type="ORF">BC936DRAFT_144866</name>
</gene>
<evidence type="ECO:0000256" key="4">
    <source>
        <dbReference type="ARBA" id="ARBA00022532"/>
    </source>
</evidence>
<dbReference type="GO" id="GO:0070013">
    <property type="term" value="C:intracellular organelle lumen"/>
    <property type="evidence" value="ECO:0007669"/>
    <property type="project" value="UniProtKB-ARBA"/>
</dbReference>
<dbReference type="GO" id="GO:0005737">
    <property type="term" value="C:cytoplasm"/>
    <property type="evidence" value="ECO:0007669"/>
    <property type="project" value="UniProtKB-ARBA"/>
</dbReference>
<dbReference type="InterPro" id="IPR022383">
    <property type="entry name" value="Lactate/malate_DH_C"/>
</dbReference>
<dbReference type="PANTHER" id="PTHR11540">
    <property type="entry name" value="MALATE AND LACTATE DEHYDROGENASE"/>
    <property type="match status" value="1"/>
</dbReference>
<dbReference type="InterPro" id="IPR010097">
    <property type="entry name" value="Malate_DH_type1"/>
</dbReference>
<dbReference type="GO" id="GO:0019752">
    <property type="term" value="P:carboxylic acid metabolic process"/>
    <property type="evidence" value="ECO:0007669"/>
    <property type="project" value="InterPro"/>
</dbReference>
<dbReference type="InterPro" id="IPR001557">
    <property type="entry name" value="L-lactate/malate_DH"/>
</dbReference>
<comment type="catalytic activity">
    <reaction evidence="7">
        <text>(S)-malate + NAD(+) = oxaloacetate + NADH + H(+)</text>
        <dbReference type="Rhea" id="RHEA:21432"/>
        <dbReference type="ChEBI" id="CHEBI:15378"/>
        <dbReference type="ChEBI" id="CHEBI:15589"/>
        <dbReference type="ChEBI" id="CHEBI:16452"/>
        <dbReference type="ChEBI" id="CHEBI:57540"/>
        <dbReference type="ChEBI" id="CHEBI:57945"/>
        <dbReference type="EC" id="1.1.1.37"/>
    </reaction>
</comment>
<evidence type="ECO:0000256" key="1">
    <source>
        <dbReference type="ARBA" id="ARBA00008824"/>
    </source>
</evidence>
<protein>
    <recommendedName>
        <fullName evidence="3">malate dehydrogenase</fullName>
        <ecNumber evidence="3">1.1.1.37</ecNumber>
    </recommendedName>
</protein>
<comment type="subunit">
    <text evidence="2">Homodimer.</text>
</comment>
<dbReference type="NCBIfam" id="TIGR01772">
    <property type="entry name" value="MDH_euk_gproteo"/>
    <property type="match status" value="1"/>
</dbReference>
<dbReference type="EC" id="1.1.1.37" evidence="3"/>
<dbReference type="InterPro" id="IPR015955">
    <property type="entry name" value="Lactate_DH/Glyco_Ohase_4_C"/>
</dbReference>
<dbReference type="AlphaFoldDB" id="A0A433DBH3"/>
<dbReference type="GO" id="GO:0006099">
    <property type="term" value="P:tricarboxylic acid cycle"/>
    <property type="evidence" value="ECO:0007669"/>
    <property type="project" value="UniProtKB-KW"/>
</dbReference>
<dbReference type="Pfam" id="PF00056">
    <property type="entry name" value="Ldh_1_N"/>
    <property type="match status" value="1"/>
</dbReference>
<evidence type="ECO:0000256" key="5">
    <source>
        <dbReference type="ARBA" id="ARBA00023002"/>
    </source>
</evidence>
<evidence type="ECO:0000313" key="8">
    <source>
        <dbReference type="EMBL" id="RUP48176.1"/>
    </source>
</evidence>
<dbReference type="Proteomes" id="UP000268093">
    <property type="component" value="Unassembled WGS sequence"/>
</dbReference>
<keyword evidence="6" id="KW-0520">NAD</keyword>
<comment type="caution">
    <text evidence="8">The sequence shown here is derived from an EMBL/GenBank/DDBJ whole genome shotgun (WGS) entry which is preliminary data.</text>
</comment>
<dbReference type="Pfam" id="PF02866">
    <property type="entry name" value="Ldh_1_C"/>
    <property type="match status" value="1"/>
</dbReference>
<dbReference type="PIRSF" id="PIRSF000102">
    <property type="entry name" value="Lac_mal_DH"/>
    <property type="match status" value="1"/>
</dbReference>
<proteinExistence type="inferred from homology"/>
<reference evidence="8 9" key="1">
    <citation type="journal article" date="2018" name="New Phytol.">
        <title>Phylogenomics of Endogonaceae and evolution of mycorrhizas within Mucoromycota.</title>
        <authorList>
            <person name="Chang Y."/>
            <person name="Desiro A."/>
            <person name="Na H."/>
            <person name="Sandor L."/>
            <person name="Lipzen A."/>
            <person name="Clum A."/>
            <person name="Barry K."/>
            <person name="Grigoriev I.V."/>
            <person name="Martin F.M."/>
            <person name="Stajich J.E."/>
            <person name="Smith M.E."/>
            <person name="Bonito G."/>
            <person name="Spatafora J.W."/>
        </authorList>
    </citation>
    <scope>NUCLEOTIDE SEQUENCE [LARGE SCALE GENOMIC DNA]</scope>
    <source>
        <strain evidence="8 9">GMNB39</strain>
    </source>
</reference>
<dbReference type="Gene3D" id="3.90.110.10">
    <property type="entry name" value="Lactate dehydrogenase/glycoside hydrolase, family 4, C-terminal"/>
    <property type="match status" value="1"/>
</dbReference>
<dbReference type="GO" id="GO:0030060">
    <property type="term" value="F:L-malate dehydrogenase (NAD+) activity"/>
    <property type="evidence" value="ECO:0007669"/>
    <property type="project" value="UniProtKB-EC"/>
</dbReference>
<evidence type="ECO:0000313" key="9">
    <source>
        <dbReference type="Proteomes" id="UP000268093"/>
    </source>
</evidence>
<evidence type="ECO:0000256" key="7">
    <source>
        <dbReference type="ARBA" id="ARBA00048313"/>
    </source>
</evidence>
<organism evidence="8 9">
    <name type="scientific">Jimgerdemannia flammicorona</name>
    <dbReference type="NCBI Taxonomy" id="994334"/>
    <lineage>
        <taxon>Eukaryota</taxon>
        <taxon>Fungi</taxon>
        <taxon>Fungi incertae sedis</taxon>
        <taxon>Mucoromycota</taxon>
        <taxon>Mucoromycotina</taxon>
        <taxon>Endogonomycetes</taxon>
        <taxon>Endogonales</taxon>
        <taxon>Endogonaceae</taxon>
        <taxon>Jimgerdemannia</taxon>
    </lineage>
</organism>
<dbReference type="Gene3D" id="3.40.50.720">
    <property type="entry name" value="NAD(P)-binding Rossmann-like Domain"/>
    <property type="match status" value="1"/>
</dbReference>
<name>A0A433DBH3_9FUNG</name>
<keyword evidence="4" id="KW-0816">Tricarboxylic acid cycle</keyword>
<dbReference type="InterPro" id="IPR001236">
    <property type="entry name" value="Lactate/malate_DH_N"/>
</dbReference>
<sequence length="328" mass="35764">MVKVTICGATGGIGHPLSVLLKQVNLIDHLSLYDIVNTQGVAIDLSHIDTKGIVTGHVGHASLKEAVQDSDIILIPAVSNRRPKTPQELFRINALSVRDIADAAARYSPKAFMVIMSNPVNQAVPIVVEVFKKHKVYDPRRIFGVTTLDIVHASTLVAYFIDADPRSLRIPVVGGHSGLTIVPLISQVKVSRMLSQSQIEAVTRRVQFCSDNVINVEDGLHRSPLSIAYAASRFIFSLLNAIINGKTVVEYTYLNLDADPVGAASIRAEVGELEYFAPKVDIGPQGVVKIHPLGPISSYEKRLLRIVSPVLKEEVKKGVSFVHRPGYM</sequence>
<dbReference type="OrthoDB" id="4069699at2759"/>
<accession>A0A433DBH3</accession>
<comment type="similarity">
    <text evidence="1">Belongs to the LDH/MDH superfamily. MDH type 1 family.</text>
</comment>
<dbReference type="FunFam" id="3.90.110.10:FF:000009">
    <property type="entry name" value="Malate dehydrogenase"/>
    <property type="match status" value="1"/>
</dbReference>
<evidence type="ECO:0000256" key="3">
    <source>
        <dbReference type="ARBA" id="ARBA00012995"/>
    </source>
</evidence>
<dbReference type="InterPro" id="IPR036291">
    <property type="entry name" value="NAD(P)-bd_dom_sf"/>
</dbReference>
<keyword evidence="5" id="KW-0560">Oxidoreductase</keyword>
<dbReference type="SUPFAM" id="SSF56327">
    <property type="entry name" value="LDH C-terminal domain-like"/>
    <property type="match status" value="1"/>
</dbReference>
<dbReference type="SUPFAM" id="SSF51735">
    <property type="entry name" value="NAD(P)-binding Rossmann-fold domains"/>
    <property type="match status" value="1"/>
</dbReference>
<dbReference type="FunFam" id="3.40.50.720:FF:000268">
    <property type="entry name" value="Malate dehydrogenase"/>
    <property type="match status" value="1"/>
</dbReference>
<evidence type="ECO:0000256" key="6">
    <source>
        <dbReference type="ARBA" id="ARBA00023027"/>
    </source>
</evidence>
<dbReference type="EMBL" id="RBNI01003619">
    <property type="protein sequence ID" value="RUP48176.1"/>
    <property type="molecule type" value="Genomic_DNA"/>
</dbReference>